<evidence type="ECO:0000313" key="5">
    <source>
        <dbReference type="Proteomes" id="UP000248987"/>
    </source>
</evidence>
<dbReference type="GO" id="GO:0046872">
    <property type="term" value="F:metal ion binding"/>
    <property type="evidence" value="ECO:0007669"/>
    <property type="project" value="UniProtKB-KW"/>
</dbReference>
<dbReference type="InterPro" id="IPR026045">
    <property type="entry name" value="Ferric-bd"/>
</dbReference>
<gene>
    <name evidence="4" type="ORF">LX77_01705</name>
</gene>
<feature type="binding site" evidence="3">
    <location>
        <position position="233"/>
    </location>
    <ligand>
        <name>Fe cation</name>
        <dbReference type="ChEBI" id="CHEBI:24875"/>
    </ligand>
</feature>
<protein>
    <submittedName>
        <fullName evidence="4">Iron(III) transport system substrate-binding protein</fullName>
    </submittedName>
</protein>
<dbReference type="InterPro" id="IPR006059">
    <property type="entry name" value="SBP"/>
</dbReference>
<dbReference type="PROSITE" id="PS51257">
    <property type="entry name" value="PROKAR_LIPOPROTEIN"/>
    <property type="match status" value="1"/>
</dbReference>
<dbReference type="PANTHER" id="PTHR30006">
    <property type="entry name" value="THIAMINE-BINDING PERIPLASMIC PROTEIN-RELATED"/>
    <property type="match status" value="1"/>
</dbReference>
<keyword evidence="2" id="KW-0732">Signal</keyword>
<dbReference type="PIRSF" id="PIRSF002825">
    <property type="entry name" value="CfbpA"/>
    <property type="match status" value="1"/>
</dbReference>
<dbReference type="RefSeq" id="WP_066434087.1">
    <property type="nucleotide sequence ID" value="NZ_LZRN01000018.1"/>
</dbReference>
<proteinExistence type="inferred from homology"/>
<dbReference type="EMBL" id="QLLQ01000005">
    <property type="protein sequence ID" value="RAJ24709.1"/>
    <property type="molecule type" value="Genomic_DNA"/>
</dbReference>
<dbReference type="Gene3D" id="3.40.190.10">
    <property type="entry name" value="Periplasmic binding protein-like II"/>
    <property type="match status" value="2"/>
</dbReference>
<evidence type="ECO:0000256" key="1">
    <source>
        <dbReference type="ARBA" id="ARBA00008520"/>
    </source>
</evidence>
<dbReference type="SUPFAM" id="SSF53850">
    <property type="entry name" value="Periplasmic binding protein-like II"/>
    <property type="match status" value="1"/>
</dbReference>
<dbReference type="Proteomes" id="UP000248987">
    <property type="component" value="Unassembled WGS sequence"/>
</dbReference>
<name>A0A1A7QZF2_9FLAO</name>
<feature type="binding site" evidence="3">
    <location>
        <position position="232"/>
    </location>
    <ligand>
        <name>Fe cation</name>
        <dbReference type="ChEBI" id="CHEBI:24875"/>
    </ligand>
</feature>
<dbReference type="AlphaFoldDB" id="A0A1A7QZF2"/>
<evidence type="ECO:0000313" key="4">
    <source>
        <dbReference type="EMBL" id="RAJ24709.1"/>
    </source>
</evidence>
<organism evidence="4 5">
    <name type="scientific">Gelidibacter algens</name>
    <dbReference type="NCBI Taxonomy" id="49280"/>
    <lineage>
        <taxon>Bacteria</taxon>
        <taxon>Pseudomonadati</taxon>
        <taxon>Bacteroidota</taxon>
        <taxon>Flavobacteriia</taxon>
        <taxon>Flavobacteriales</taxon>
        <taxon>Flavobacteriaceae</taxon>
        <taxon>Gelidibacter</taxon>
    </lineage>
</organism>
<comment type="similarity">
    <text evidence="1">Belongs to the bacterial solute-binding protein 1 family.</text>
</comment>
<evidence type="ECO:0000256" key="2">
    <source>
        <dbReference type="ARBA" id="ARBA00022729"/>
    </source>
</evidence>
<dbReference type="CDD" id="cd13542">
    <property type="entry name" value="PBP2_FutA1_ilke"/>
    <property type="match status" value="1"/>
</dbReference>
<sequence length="351" mass="39122">MKNLILAVAAFFILSACKNESEKKDNAAVDEMAKDQVVNVYTHRHYEPDQNIFKMFEEKTGIKVKVINASADELIQKMQMEGKQSPADVLITVDAGRLSRAKDQGLLQSIDSELLEKSIPAHLQDVDNQWFGLTKRARIIAYAKDRVTPEELSTYEDLVDKKWRGKILVRSSSNIYNQSLMASIIANDGEEAAKNWAEGIVANMARSPKGSDRDQVKAVVAGEGDLAIVNSYYIGKMLNSPDAEEVKTAQQIGLFFPNQEGRGTHINVSGAGVAKYAPNKENAIRFIEFLISEEAQQIFTDANYEYPIIDSVEPVKDIKDWGAFKEDTLELNKLGANNKKAVLIFDEAGWK</sequence>
<dbReference type="GO" id="GO:0030288">
    <property type="term" value="C:outer membrane-bounded periplasmic space"/>
    <property type="evidence" value="ECO:0007669"/>
    <property type="project" value="TreeGrafter"/>
</dbReference>
<feature type="binding site" evidence="3">
    <location>
        <position position="45"/>
    </location>
    <ligand>
        <name>Fe cation</name>
        <dbReference type="ChEBI" id="CHEBI:24875"/>
    </ligand>
</feature>
<comment type="caution">
    <text evidence="4">The sequence shown here is derived from an EMBL/GenBank/DDBJ whole genome shotgun (WGS) entry which is preliminary data.</text>
</comment>
<keyword evidence="5" id="KW-1185">Reference proteome</keyword>
<evidence type="ECO:0000256" key="3">
    <source>
        <dbReference type="PIRSR" id="PIRSR002825-1"/>
    </source>
</evidence>
<keyword evidence="3" id="KW-0479">Metal-binding</keyword>
<dbReference type="OrthoDB" id="9769319at2"/>
<accession>A0A1A7QZF2</accession>
<reference evidence="4 5" key="1">
    <citation type="submission" date="2018-06" db="EMBL/GenBank/DDBJ databases">
        <title>Genomic Encyclopedia of Archaeal and Bacterial Type Strains, Phase II (KMG-II): from individual species to whole genera.</title>
        <authorList>
            <person name="Goeker M."/>
        </authorList>
    </citation>
    <scope>NUCLEOTIDE SEQUENCE [LARGE SCALE GENOMIC DNA]</scope>
    <source>
        <strain evidence="4 5">DSM 12408</strain>
    </source>
</reference>
<keyword evidence="3" id="KW-0408">Iron</keyword>
<dbReference type="Pfam" id="PF13416">
    <property type="entry name" value="SBP_bac_8"/>
    <property type="match status" value="1"/>
</dbReference>
<dbReference type="STRING" id="49280.A9996_10090"/>
<dbReference type="PANTHER" id="PTHR30006:SF15">
    <property type="entry name" value="IRON-UTILIZATION PERIPLASMIC PROTEIN"/>
    <property type="match status" value="1"/>
</dbReference>